<feature type="compositionally biased region" description="Basic residues" evidence="1">
    <location>
        <begin position="92"/>
        <end position="102"/>
    </location>
</feature>
<evidence type="ECO:0000313" key="3">
    <source>
        <dbReference type="Proteomes" id="UP000001997"/>
    </source>
</evidence>
<dbReference type="Pfam" id="PF12856">
    <property type="entry name" value="ANAPC9"/>
    <property type="match status" value="1"/>
</dbReference>
<dbReference type="GO" id="GO:0005680">
    <property type="term" value="C:anaphase-promoting complex"/>
    <property type="evidence" value="ECO:0007669"/>
    <property type="project" value="InterPro"/>
</dbReference>
<dbReference type="EMBL" id="CH408158">
    <property type="protein sequence ID" value="EDK39231.2"/>
    <property type="molecule type" value="Genomic_DNA"/>
</dbReference>
<dbReference type="InParanoid" id="A5DJ78"/>
<feature type="compositionally biased region" description="Basic residues" evidence="1">
    <location>
        <begin position="63"/>
        <end position="73"/>
    </location>
</feature>
<accession>A5DJ78</accession>
<protein>
    <submittedName>
        <fullName evidence="2">Uncharacterized protein</fullName>
    </submittedName>
</protein>
<dbReference type="AlphaFoldDB" id="A5DJ78"/>
<organism evidence="2 3">
    <name type="scientific">Meyerozyma guilliermondii (strain ATCC 6260 / CBS 566 / DSM 6381 / JCM 1539 / NBRC 10279 / NRRL Y-324)</name>
    <name type="common">Yeast</name>
    <name type="synonym">Candida guilliermondii</name>
    <dbReference type="NCBI Taxonomy" id="294746"/>
    <lineage>
        <taxon>Eukaryota</taxon>
        <taxon>Fungi</taxon>
        <taxon>Dikarya</taxon>
        <taxon>Ascomycota</taxon>
        <taxon>Saccharomycotina</taxon>
        <taxon>Pichiomycetes</taxon>
        <taxon>Debaryomycetaceae</taxon>
        <taxon>Meyerozyma</taxon>
    </lineage>
</organism>
<name>A5DJ78_PICGU</name>
<dbReference type="OrthoDB" id="4078100at2759"/>
<sequence length="399" mass="45427">MAAPCTLRTFRTSPHLSSYMSLPRRIPSHHSAEQSLLNPNDSLRSVSSSSASILSTPSNNIRKVQHHPQHHPQNHPISGRSNHQGGVLEPKSRKRTTPRPRTKTAPLKSKLLDLQSSRKYAKPTKQTSFSTSFGPGYDYSVFVDATTGELGPRAVKESQVKAWESAERIAANVIFDSDSEDEVESATPTRNPEPTTVLEAIPGYTKDEVKTMCREFDTHGFNSQPIMTPTSGIGPIETYQYRQDQQLTQFASFAGKRKQQVSNKKELISRLFGYNNNLNQEYMTNNTAYSALDNVSNIQKAFHEDKDEVKQLIECEQEYQMVMQEARIKFERSGFAEDENMDRIKVRGIVGQKLDMIYNRYLHERSDGPDGRIGQDEDNLYDDLNRYILDHLRHELEED</sequence>
<dbReference type="Proteomes" id="UP000001997">
    <property type="component" value="Unassembled WGS sequence"/>
</dbReference>
<proteinExistence type="predicted"/>
<dbReference type="InterPro" id="IPR024274">
    <property type="entry name" value="APC9"/>
</dbReference>
<dbReference type="KEGG" id="pgu:PGUG_03329"/>
<feature type="region of interest" description="Disordered" evidence="1">
    <location>
        <begin position="30"/>
        <end position="129"/>
    </location>
</feature>
<reference evidence="2 3" key="1">
    <citation type="journal article" date="2009" name="Nature">
        <title>Evolution of pathogenicity and sexual reproduction in eight Candida genomes.</title>
        <authorList>
            <person name="Butler G."/>
            <person name="Rasmussen M.D."/>
            <person name="Lin M.F."/>
            <person name="Santos M.A."/>
            <person name="Sakthikumar S."/>
            <person name="Munro C.A."/>
            <person name="Rheinbay E."/>
            <person name="Grabherr M."/>
            <person name="Forche A."/>
            <person name="Reedy J.L."/>
            <person name="Agrafioti I."/>
            <person name="Arnaud M.B."/>
            <person name="Bates S."/>
            <person name="Brown A.J."/>
            <person name="Brunke S."/>
            <person name="Costanzo M.C."/>
            <person name="Fitzpatrick D.A."/>
            <person name="de Groot P.W."/>
            <person name="Harris D."/>
            <person name="Hoyer L.L."/>
            <person name="Hube B."/>
            <person name="Klis F.M."/>
            <person name="Kodira C."/>
            <person name="Lennard N."/>
            <person name="Logue M.E."/>
            <person name="Martin R."/>
            <person name="Neiman A.M."/>
            <person name="Nikolaou E."/>
            <person name="Quail M.A."/>
            <person name="Quinn J."/>
            <person name="Santos M.C."/>
            <person name="Schmitzberger F.F."/>
            <person name="Sherlock G."/>
            <person name="Shah P."/>
            <person name="Silverstein K.A."/>
            <person name="Skrzypek M.S."/>
            <person name="Soll D."/>
            <person name="Staggs R."/>
            <person name="Stansfield I."/>
            <person name="Stumpf M.P."/>
            <person name="Sudbery P.E."/>
            <person name="Srikantha T."/>
            <person name="Zeng Q."/>
            <person name="Berman J."/>
            <person name="Berriman M."/>
            <person name="Heitman J."/>
            <person name="Gow N.A."/>
            <person name="Lorenz M.C."/>
            <person name="Birren B.W."/>
            <person name="Kellis M."/>
            <person name="Cuomo C.A."/>
        </authorList>
    </citation>
    <scope>NUCLEOTIDE SEQUENCE [LARGE SCALE GENOMIC DNA]</scope>
    <source>
        <strain evidence="3">ATCC 6260 / CBS 566 / DSM 6381 / JCM 1539 / NBRC 10279 / NRRL Y-324</strain>
    </source>
</reference>
<dbReference type="GeneID" id="5126128"/>
<feature type="compositionally biased region" description="Low complexity" evidence="1">
    <location>
        <begin position="42"/>
        <end position="58"/>
    </location>
</feature>
<dbReference type="HOGENOM" id="CLU_585391_0_0_1"/>
<evidence type="ECO:0000256" key="1">
    <source>
        <dbReference type="SAM" id="MobiDB-lite"/>
    </source>
</evidence>
<dbReference type="OMA" id="YKEPSFY"/>
<dbReference type="VEuPathDB" id="FungiDB:PGUG_03329"/>
<feature type="compositionally biased region" description="Polar residues" evidence="1">
    <location>
        <begin position="114"/>
        <end position="129"/>
    </location>
</feature>
<gene>
    <name evidence="2" type="ORF">PGUG_03329</name>
</gene>
<evidence type="ECO:0000313" key="2">
    <source>
        <dbReference type="EMBL" id="EDK39231.2"/>
    </source>
</evidence>
<dbReference type="RefSeq" id="XP_001483948.2">
    <property type="nucleotide sequence ID" value="XM_001483898.1"/>
</dbReference>
<keyword evidence="3" id="KW-1185">Reference proteome</keyword>
<dbReference type="eggNOG" id="ENOG502T3GY">
    <property type="taxonomic scope" value="Eukaryota"/>
</dbReference>